<accession>A0A537LAN5</accession>
<comment type="caution">
    <text evidence="1">The sequence shown here is derived from an EMBL/GenBank/DDBJ whole genome shotgun (WGS) entry which is preliminary data.</text>
</comment>
<name>A0A537LAN5_9BACT</name>
<evidence type="ECO:0000313" key="2">
    <source>
        <dbReference type="Proteomes" id="UP000319353"/>
    </source>
</evidence>
<organism evidence="1 2">
    <name type="scientific">Candidatus Segetimicrobium genomatis</name>
    <dbReference type="NCBI Taxonomy" id="2569760"/>
    <lineage>
        <taxon>Bacteria</taxon>
        <taxon>Bacillati</taxon>
        <taxon>Candidatus Sysuimicrobiota</taxon>
        <taxon>Candidatus Sysuimicrobiia</taxon>
        <taxon>Candidatus Sysuimicrobiales</taxon>
        <taxon>Candidatus Segetimicrobiaceae</taxon>
        <taxon>Candidatus Segetimicrobium</taxon>
    </lineage>
</organism>
<dbReference type="PROSITE" id="PS51257">
    <property type="entry name" value="PROKAR_LIPOPROTEIN"/>
    <property type="match status" value="1"/>
</dbReference>
<proteinExistence type="predicted"/>
<dbReference type="EMBL" id="VBAL01000032">
    <property type="protein sequence ID" value="TMJ05082.1"/>
    <property type="molecule type" value="Genomic_DNA"/>
</dbReference>
<reference evidence="1 2" key="1">
    <citation type="journal article" date="2019" name="Nat. Microbiol.">
        <title>Mediterranean grassland soil C-N compound turnover is dependent on rainfall and depth, and is mediated by genomically divergent microorganisms.</title>
        <authorList>
            <person name="Diamond S."/>
            <person name="Andeer P.F."/>
            <person name="Li Z."/>
            <person name="Crits-Christoph A."/>
            <person name="Burstein D."/>
            <person name="Anantharaman K."/>
            <person name="Lane K.R."/>
            <person name="Thomas B.C."/>
            <person name="Pan C."/>
            <person name="Northen T.R."/>
            <person name="Banfield J.F."/>
        </authorList>
    </citation>
    <scope>NUCLEOTIDE SEQUENCE [LARGE SCALE GENOMIC DNA]</scope>
    <source>
        <strain evidence="1">NP_4</strain>
    </source>
</reference>
<dbReference type="Proteomes" id="UP000319353">
    <property type="component" value="Unassembled WGS sequence"/>
</dbReference>
<gene>
    <name evidence="1" type="ORF">E6H01_03535</name>
</gene>
<protein>
    <recommendedName>
        <fullName evidence="3">VWA domain-containing protein</fullName>
    </recommendedName>
</protein>
<evidence type="ECO:0008006" key="3">
    <source>
        <dbReference type="Google" id="ProtNLM"/>
    </source>
</evidence>
<dbReference type="AlphaFoldDB" id="A0A537LAN5"/>
<sequence>MDQVGRRVLILSALLVLVAAGCGGKSAQGRVTTVLFDLSGSTSAQAIRQQYMRDFTKILDTVASGGVIAADIIDDNPLAHSTFPINESFDRYEPLKENKLDYERRVHQKRDAVIKQADTIVRKPAGRPGSSVIDSMQLAERVFATFEGDHKLLVIVSDMIEQCRRYDFTGENLTTARIGQIIAKEQSAGRLPELQDVEVCVVGAGAATSGGLSAEKLLSIREFWLQYFKAAGADLSKDRYGSALLKCP</sequence>
<evidence type="ECO:0000313" key="1">
    <source>
        <dbReference type="EMBL" id="TMJ05082.1"/>
    </source>
</evidence>